<protein>
    <submittedName>
        <fullName evidence="1">Uncharacterized protein</fullName>
    </submittedName>
</protein>
<comment type="caution">
    <text evidence="1">The sequence shown here is derived from an EMBL/GenBank/DDBJ whole genome shotgun (WGS) entry which is preliminary data.</text>
</comment>
<evidence type="ECO:0000313" key="1">
    <source>
        <dbReference type="EMBL" id="RZT00934.1"/>
    </source>
</evidence>
<organism evidence="1 2">
    <name type="scientific">Cuneatibacter caecimuris</name>
    <dbReference type="NCBI Taxonomy" id="1796618"/>
    <lineage>
        <taxon>Bacteria</taxon>
        <taxon>Bacillati</taxon>
        <taxon>Bacillota</taxon>
        <taxon>Clostridia</taxon>
        <taxon>Lachnospirales</taxon>
        <taxon>Lachnospiraceae</taxon>
        <taxon>Cuneatibacter</taxon>
    </lineage>
</organism>
<gene>
    <name evidence="1" type="ORF">EV209_1370</name>
</gene>
<dbReference type="AlphaFoldDB" id="A0A4Q7PJR7"/>
<evidence type="ECO:0000313" key="2">
    <source>
        <dbReference type="Proteomes" id="UP000292927"/>
    </source>
</evidence>
<dbReference type="RefSeq" id="WP_130434392.1">
    <property type="nucleotide sequence ID" value="NZ_SGXF01000002.1"/>
</dbReference>
<reference evidence="1 2" key="1">
    <citation type="submission" date="2019-02" db="EMBL/GenBank/DDBJ databases">
        <title>Genomic Encyclopedia of Type Strains, Phase IV (KMG-IV): sequencing the most valuable type-strain genomes for metagenomic binning, comparative biology and taxonomic classification.</title>
        <authorList>
            <person name="Goeker M."/>
        </authorList>
    </citation>
    <scope>NUCLEOTIDE SEQUENCE [LARGE SCALE GENOMIC DNA]</scope>
    <source>
        <strain evidence="1 2">DSM 29486</strain>
    </source>
</reference>
<proteinExistence type="predicted"/>
<dbReference type="Proteomes" id="UP000292927">
    <property type="component" value="Unassembled WGS sequence"/>
</dbReference>
<dbReference type="EMBL" id="SGXF01000002">
    <property type="protein sequence ID" value="RZT00934.1"/>
    <property type="molecule type" value="Genomic_DNA"/>
</dbReference>
<accession>A0A4Q7PJR7</accession>
<name>A0A4Q7PJR7_9FIRM</name>
<keyword evidence="2" id="KW-1185">Reference proteome</keyword>
<dbReference type="OrthoDB" id="2087819at2"/>
<sequence length="176" mass="21291">MKKATFQEYTEAKKEIMAGGECKEYTSTDEYERFHKVICCEDGNNFWEVTWNEVTEFWSTKYPESRKYEVERELAKDTGTNMNQERYQKLANMCDTEHMTDADARLYIGQVLGFDPLKVKIVHEVSDYYIEEGRLKKWHTYHRDPQYNASDWNYIRFDVCGWQYEYENGMIRFYNS</sequence>